<keyword evidence="3" id="KW-1185">Reference proteome</keyword>
<gene>
    <name evidence="2" type="ORF">OHT75_07000</name>
</gene>
<name>A0ABT3I820_9GAMM</name>
<feature type="transmembrane region" description="Helical" evidence="1">
    <location>
        <begin position="353"/>
        <end position="373"/>
    </location>
</feature>
<evidence type="ECO:0000313" key="3">
    <source>
        <dbReference type="Proteomes" id="UP001163714"/>
    </source>
</evidence>
<dbReference type="Proteomes" id="UP001163714">
    <property type="component" value="Unassembled WGS sequence"/>
</dbReference>
<feature type="transmembrane region" description="Helical" evidence="1">
    <location>
        <begin position="300"/>
        <end position="318"/>
    </location>
</feature>
<evidence type="ECO:0008006" key="4">
    <source>
        <dbReference type="Google" id="ProtNLM"/>
    </source>
</evidence>
<keyword evidence="1" id="KW-0812">Transmembrane</keyword>
<dbReference type="RefSeq" id="WP_264725773.1">
    <property type="nucleotide sequence ID" value="NZ_JAPDMX010000012.1"/>
</dbReference>
<feature type="transmembrane region" description="Helical" evidence="1">
    <location>
        <begin position="330"/>
        <end position="347"/>
    </location>
</feature>
<feature type="transmembrane region" description="Helical" evidence="1">
    <location>
        <begin position="163"/>
        <end position="184"/>
    </location>
</feature>
<feature type="transmembrane region" description="Helical" evidence="1">
    <location>
        <begin position="273"/>
        <end position="294"/>
    </location>
</feature>
<feature type="transmembrane region" description="Helical" evidence="1">
    <location>
        <begin position="137"/>
        <end position="156"/>
    </location>
</feature>
<comment type="caution">
    <text evidence="2">The sequence shown here is derived from an EMBL/GenBank/DDBJ whole genome shotgun (WGS) entry which is preliminary data.</text>
</comment>
<evidence type="ECO:0000313" key="2">
    <source>
        <dbReference type="EMBL" id="MCW3172222.1"/>
    </source>
</evidence>
<feature type="transmembrane region" description="Helical" evidence="1">
    <location>
        <begin position="242"/>
        <end position="266"/>
    </location>
</feature>
<accession>A0ABT3I820</accession>
<dbReference type="EMBL" id="JAPDMX010000012">
    <property type="protein sequence ID" value="MCW3172222.1"/>
    <property type="molecule type" value="Genomic_DNA"/>
</dbReference>
<feature type="transmembrane region" description="Helical" evidence="1">
    <location>
        <begin position="70"/>
        <end position="87"/>
    </location>
</feature>
<evidence type="ECO:0000256" key="1">
    <source>
        <dbReference type="SAM" id="Phobius"/>
    </source>
</evidence>
<organism evidence="2 3">
    <name type="scientific">Shewanella subflava</name>
    <dbReference type="NCBI Taxonomy" id="2986476"/>
    <lineage>
        <taxon>Bacteria</taxon>
        <taxon>Pseudomonadati</taxon>
        <taxon>Pseudomonadota</taxon>
        <taxon>Gammaproteobacteria</taxon>
        <taxon>Alteromonadales</taxon>
        <taxon>Shewanellaceae</taxon>
        <taxon>Shewanella</taxon>
    </lineage>
</organism>
<keyword evidence="1" id="KW-1133">Transmembrane helix</keyword>
<protein>
    <recommendedName>
        <fullName evidence="4">ABC transporter permease</fullName>
    </recommendedName>
</protein>
<proteinExistence type="predicted"/>
<reference evidence="2" key="1">
    <citation type="submission" date="2022-10" db="EMBL/GenBank/DDBJ databases">
        <title>Shewanella flava sp. nov, isolated from the estuary of the Fenhe River into the Yellow River.</title>
        <authorList>
            <person name="Li Y."/>
        </authorList>
    </citation>
    <scope>NUCLEOTIDE SEQUENCE</scope>
    <source>
        <strain evidence="2">FYR11-62</strain>
    </source>
</reference>
<feature type="transmembrane region" description="Helical" evidence="1">
    <location>
        <begin position="108"/>
        <end position="131"/>
    </location>
</feature>
<feature type="transmembrane region" description="Helical" evidence="1">
    <location>
        <begin position="37"/>
        <end position="64"/>
    </location>
</feature>
<feature type="transmembrane region" description="Helical" evidence="1">
    <location>
        <begin position="385"/>
        <end position="404"/>
    </location>
</feature>
<keyword evidence="1" id="KW-0472">Membrane</keyword>
<sequence>MNTMLANLVKSSNRLTPNGVKLSDFINRNSYRGMLRLWFFDVGSVSFLFTSLLGFGIAALSLYIDKTSSIGLMLSMSVISSSMSVLWQLNRLVGAETSSLIPGYQRNIVVQSIAIYFSVMLFSLGFAVIFAPLTVTSVLLAVLVSLAFLWGCLHWNKGFQFSILLFIAMPFFDQITLNIPWWFLVPPLGILLELVKVKLGQLTWHQDARATYLSGMEMGWFWLPSIKQHNLLDKLNRYLHPASFFVGPLLAMALVMVTLLGLLLFIPSTLFEWHLPVQLIVGQLLLMMCCLVHWSRVQRWRGAETLFMLPGFTGLIGLQQSFFKASVRLIALLMLSMLLICTAGYLAGQPLSLPFIIHLLFSVLWSGFLALGLGALSRNVSQMSAIVLLIICHSLFVSFSFKASQAQQDLSIWLIADVALTVIGLGLFISSKNRLWKNGVIDL</sequence>
<feature type="transmembrane region" description="Helical" evidence="1">
    <location>
        <begin position="410"/>
        <end position="429"/>
    </location>
</feature>